<gene>
    <name evidence="1" type="ORF">NP493_219g01017</name>
</gene>
<name>A0AAD9P0I9_RIDPI</name>
<evidence type="ECO:0000313" key="2">
    <source>
        <dbReference type="Proteomes" id="UP001209878"/>
    </source>
</evidence>
<accession>A0AAD9P0I9</accession>
<keyword evidence="2" id="KW-1185">Reference proteome</keyword>
<dbReference type="EMBL" id="JAODUO010000219">
    <property type="protein sequence ID" value="KAK2185890.1"/>
    <property type="molecule type" value="Genomic_DNA"/>
</dbReference>
<proteinExistence type="predicted"/>
<dbReference type="Proteomes" id="UP001209878">
    <property type="component" value="Unassembled WGS sequence"/>
</dbReference>
<comment type="caution">
    <text evidence="1">The sequence shown here is derived from an EMBL/GenBank/DDBJ whole genome shotgun (WGS) entry which is preliminary data.</text>
</comment>
<protein>
    <submittedName>
        <fullName evidence="1">Uncharacterized protein</fullName>
    </submittedName>
</protein>
<evidence type="ECO:0000313" key="1">
    <source>
        <dbReference type="EMBL" id="KAK2185890.1"/>
    </source>
</evidence>
<dbReference type="AlphaFoldDB" id="A0AAD9P0I9"/>
<sequence>MPFKSELVLCFCVQVKRLRSLLRTIVPLLYLYRYRVRKVSVLKEYQTPDYDDVFERPPFAVLFSTTVPSKDA</sequence>
<reference evidence="1" key="1">
    <citation type="journal article" date="2023" name="Mol. Biol. Evol.">
        <title>Third-Generation Sequencing Reveals the Adaptive Role of the Epigenome in Three Deep-Sea Polychaetes.</title>
        <authorList>
            <person name="Perez M."/>
            <person name="Aroh O."/>
            <person name="Sun Y."/>
            <person name="Lan Y."/>
            <person name="Juniper S.K."/>
            <person name="Young C.R."/>
            <person name="Angers B."/>
            <person name="Qian P.Y."/>
        </authorList>
    </citation>
    <scope>NUCLEOTIDE SEQUENCE</scope>
    <source>
        <strain evidence="1">R07B-5</strain>
    </source>
</reference>
<organism evidence="1 2">
    <name type="scientific">Ridgeia piscesae</name>
    <name type="common">Tubeworm</name>
    <dbReference type="NCBI Taxonomy" id="27915"/>
    <lineage>
        <taxon>Eukaryota</taxon>
        <taxon>Metazoa</taxon>
        <taxon>Spiralia</taxon>
        <taxon>Lophotrochozoa</taxon>
        <taxon>Annelida</taxon>
        <taxon>Polychaeta</taxon>
        <taxon>Sedentaria</taxon>
        <taxon>Canalipalpata</taxon>
        <taxon>Sabellida</taxon>
        <taxon>Siboglinidae</taxon>
        <taxon>Ridgeia</taxon>
    </lineage>
</organism>